<feature type="transmembrane region" description="Helical" evidence="3">
    <location>
        <begin position="9"/>
        <end position="30"/>
    </location>
</feature>
<keyword evidence="6" id="KW-1185">Reference proteome</keyword>
<keyword evidence="3" id="KW-1133">Transmembrane helix</keyword>
<evidence type="ECO:0000313" key="6">
    <source>
        <dbReference type="Proteomes" id="UP000502248"/>
    </source>
</evidence>
<dbReference type="Proteomes" id="UP000502248">
    <property type="component" value="Chromosome"/>
</dbReference>
<dbReference type="InterPro" id="IPR004474">
    <property type="entry name" value="LytR_CpsA_psr"/>
</dbReference>
<gene>
    <name evidence="5" type="ORF">HH215_31025</name>
</gene>
<dbReference type="Pfam" id="PF03816">
    <property type="entry name" value="LytR_cpsA_psr"/>
    <property type="match status" value="1"/>
</dbReference>
<name>A0A7Z2ZPA9_9BACL</name>
<sequence length="353" mass="39355">MKRALWIRIAIYSLLSLLVIALLSGGYLWYSMQHTMDAMYEPLPSVKWVKPEFESEKPPQKAEALERNSVIPADTTPLVEEAKPDNKQGSADGLDEETAEKLRRPNLRNEDPFSMLLLGVDERAGDRGRSDTMILLAIQPKTGSAIAISIPRDTRALMPNSGKYDKINHSYAFGGTSLAVEAVERLFGVPIAFYMKTNMEGLVNIVDTVGGVDVDNPRAFDYEGNSFPLGAQHLDGAEALAYSRMRKQDPQGDFGRTQRQRQVLSDAVDRVVSVNSITKLPRVLSHLSEYVRTNLTSQNMIDLALKYRPSITNVETISVQGRGTMINGIYYYTVTPEERQKIQATMLNLLISP</sequence>
<feature type="domain" description="Cell envelope-related transcriptional attenuator" evidence="4">
    <location>
        <begin position="129"/>
        <end position="271"/>
    </location>
</feature>
<protein>
    <recommendedName>
        <fullName evidence="4">Cell envelope-related transcriptional attenuator domain-containing protein</fullName>
    </recommendedName>
</protein>
<dbReference type="EMBL" id="CP051680">
    <property type="protein sequence ID" value="QJD87173.1"/>
    <property type="molecule type" value="Genomic_DNA"/>
</dbReference>
<dbReference type="Gene3D" id="3.40.630.190">
    <property type="entry name" value="LCP protein"/>
    <property type="match status" value="1"/>
</dbReference>
<evidence type="ECO:0000256" key="3">
    <source>
        <dbReference type="SAM" id="Phobius"/>
    </source>
</evidence>
<comment type="similarity">
    <text evidence="1">Belongs to the LytR/CpsA/Psr (LCP) family.</text>
</comment>
<organism evidence="5 6">
    <name type="scientific">Cohnella herbarum</name>
    <dbReference type="NCBI Taxonomy" id="2728023"/>
    <lineage>
        <taxon>Bacteria</taxon>
        <taxon>Bacillati</taxon>
        <taxon>Bacillota</taxon>
        <taxon>Bacilli</taxon>
        <taxon>Bacillales</taxon>
        <taxon>Paenibacillaceae</taxon>
        <taxon>Cohnella</taxon>
    </lineage>
</organism>
<feature type="compositionally biased region" description="Basic and acidic residues" evidence="2">
    <location>
        <begin position="57"/>
        <end position="66"/>
    </location>
</feature>
<reference evidence="5 6" key="1">
    <citation type="submission" date="2020-04" db="EMBL/GenBank/DDBJ databases">
        <title>Genome sequencing of novel species.</title>
        <authorList>
            <person name="Heo J."/>
            <person name="Kim S.-J."/>
            <person name="Kim J.-S."/>
            <person name="Hong S.-B."/>
            <person name="Kwon S.-W."/>
        </authorList>
    </citation>
    <scope>NUCLEOTIDE SEQUENCE [LARGE SCALE GENOMIC DNA]</scope>
    <source>
        <strain evidence="5 6">MFER-1</strain>
    </source>
</reference>
<dbReference type="RefSeq" id="WP_169283419.1">
    <property type="nucleotide sequence ID" value="NZ_CP051680.1"/>
</dbReference>
<keyword evidence="3" id="KW-0812">Transmembrane</keyword>
<dbReference type="PANTHER" id="PTHR33392:SF6">
    <property type="entry name" value="POLYISOPRENYL-TEICHOIC ACID--PEPTIDOGLYCAN TEICHOIC ACID TRANSFERASE TAGU"/>
    <property type="match status" value="1"/>
</dbReference>
<dbReference type="KEGG" id="cheb:HH215_31025"/>
<dbReference type="PANTHER" id="PTHR33392">
    <property type="entry name" value="POLYISOPRENYL-TEICHOIC ACID--PEPTIDOGLYCAN TEICHOIC ACID TRANSFERASE TAGU"/>
    <property type="match status" value="1"/>
</dbReference>
<evidence type="ECO:0000256" key="2">
    <source>
        <dbReference type="SAM" id="MobiDB-lite"/>
    </source>
</evidence>
<accession>A0A7Z2ZPA9</accession>
<dbReference type="NCBIfam" id="TIGR00350">
    <property type="entry name" value="lytR_cpsA_psr"/>
    <property type="match status" value="1"/>
</dbReference>
<evidence type="ECO:0000256" key="1">
    <source>
        <dbReference type="ARBA" id="ARBA00006068"/>
    </source>
</evidence>
<dbReference type="InterPro" id="IPR050922">
    <property type="entry name" value="LytR/CpsA/Psr_CW_biosynth"/>
</dbReference>
<feature type="region of interest" description="Disordered" evidence="2">
    <location>
        <begin position="57"/>
        <end position="104"/>
    </location>
</feature>
<keyword evidence="3" id="KW-0472">Membrane</keyword>
<dbReference type="AlphaFoldDB" id="A0A7Z2ZPA9"/>
<proteinExistence type="inferred from homology"/>
<evidence type="ECO:0000313" key="5">
    <source>
        <dbReference type="EMBL" id="QJD87173.1"/>
    </source>
</evidence>
<evidence type="ECO:0000259" key="4">
    <source>
        <dbReference type="Pfam" id="PF03816"/>
    </source>
</evidence>